<dbReference type="STRING" id="1384049.CD29_17795"/>
<dbReference type="eggNOG" id="ENOG50308TP">
    <property type="taxonomic scope" value="Bacteria"/>
</dbReference>
<feature type="transmembrane region" description="Helical" evidence="1">
    <location>
        <begin position="36"/>
        <end position="57"/>
    </location>
</feature>
<protein>
    <submittedName>
        <fullName evidence="2">Uncharacterized protein</fullName>
    </submittedName>
</protein>
<dbReference type="RefSeq" id="WP_036189665.1">
    <property type="nucleotide sequence ID" value="NZ_AVDA01000030.1"/>
</dbReference>
<dbReference type="Proteomes" id="UP000030416">
    <property type="component" value="Unassembled WGS sequence"/>
</dbReference>
<accession>A0A0A3HSW2</accession>
<proteinExistence type="predicted"/>
<evidence type="ECO:0000313" key="3">
    <source>
        <dbReference type="Proteomes" id="UP000030416"/>
    </source>
</evidence>
<keyword evidence="3" id="KW-1185">Reference proteome</keyword>
<keyword evidence="1" id="KW-1133">Transmembrane helix</keyword>
<gene>
    <name evidence="2" type="ORF">CD29_17795</name>
</gene>
<keyword evidence="1" id="KW-0812">Transmembrane</keyword>
<name>A0A0A3HSW2_9BACL</name>
<evidence type="ECO:0000313" key="2">
    <source>
        <dbReference type="EMBL" id="KGR75686.1"/>
    </source>
</evidence>
<dbReference type="EMBL" id="JPVN01000030">
    <property type="protein sequence ID" value="KGR75686.1"/>
    <property type="molecule type" value="Genomic_DNA"/>
</dbReference>
<dbReference type="OrthoDB" id="2455517at2"/>
<comment type="caution">
    <text evidence="2">The sequence shown here is derived from an EMBL/GenBank/DDBJ whole genome shotgun (WGS) entry which is preliminary data.</text>
</comment>
<dbReference type="AlphaFoldDB" id="A0A0A3HSW2"/>
<evidence type="ECO:0000256" key="1">
    <source>
        <dbReference type="SAM" id="Phobius"/>
    </source>
</evidence>
<sequence>MMAIFTMFILIAFLAIVVMALTKLTGSKLWTFTMNQWIVIGFLALGLISMGVLSFTAKEEERLSVEKSKEILEDESQLWNVLLDGETNAHYEGYLQKEWRFEVTSDEFRVIPSTGIDLFKVGVIAERREDPNSNEIFAKTYVIPYQVKGFDFTKKASLDYFEYVDNNLFVNQIRPQEFKFHQFYPGSLILNQINGDLAKEEEYYSFYTGRTILFLNVPSHVNIIDESDFIYYVR</sequence>
<keyword evidence="1" id="KW-0472">Membrane</keyword>
<reference evidence="2 3" key="1">
    <citation type="submission" date="2014-02" db="EMBL/GenBank/DDBJ databases">
        <title>Draft genome sequence of Lysinibacillus manganicus DSM 26584T.</title>
        <authorList>
            <person name="Zhang F."/>
            <person name="Wang G."/>
            <person name="Zhang L."/>
        </authorList>
    </citation>
    <scope>NUCLEOTIDE SEQUENCE [LARGE SCALE GENOMIC DNA]</scope>
    <source>
        <strain evidence="2 3">DSM 26584</strain>
    </source>
</reference>
<organism evidence="2 3">
    <name type="scientific">Ureibacillus manganicus DSM 26584</name>
    <dbReference type="NCBI Taxonomy" id="1384049"/>
    <lineage>
        <taxon>Bacteria</taxon>
        <taxon>Bacillati</taxon>
        <taxon>Bacillota</taxon>
        <taxon>Bacilli</taxon>
        <taxon>Bacillales</taxon>
        <taxon>Caryophanaceae</taxon>
        <taxon>Ureibacillus</taxon>
    </lineage>
</organism>